<accession>A0ABS7TBP0</accession>
<dbReference type="RefSeq" id="WP_223626553.1">
    <property type="nucleotide sequence ID" value="NZ_JAIQDJ010000001.1"/>
</dbReference>
<proteinExistence type="predicted"/>
<dbReference type="EMBL" id="JAIQDJ010000001">
    <property type="protein sequence ID" value="MBZ4185259.1"/>
    <property type="molecule type" value="Genomic_DNA"/>
</dbReference>
<comment type="caution">
    <text evidence="1">The sequence shown here is derived from an EMBL/GenBank/DDBJ whole genome shotgun (WGS) entry which is preliminary data.</text>
</comment>
<dbReference type="Proteomes" id="UP001430290">
    <property type="component" value="Unassembled WGS sequence"/>
</dbReference>
<dbReference type="Gene3D" id="1.10.10.1150">
    <property type="entry name" value="Coenzyme PQQ synthesis protein D (PqqD)"/>
    <property type="match status" value="1"/>
</dbReference>
<keyword evidence="2" id="KW-1185">Reference proteome</keyword>
<protein>
    <submittedName>
        <fullName evidence="1">PqqD family protein</fullName>
    </submittedName>
</protein>
<dbReference type="InterPro" id="IPR008792">
    <property type="entry name" value="PQQD"/>
</dbReference>
<evidence type="ECO:0000313" key="2">
    <source>
        <dbReference type="Proteomes" id="UP001430290"/>
    </source>
</evidence>
<evidence type="ECO:0000313" key="1">
    <source>
        <dbReference type="EMBL" id="MBZ4185259.1"/>
    </source>
</evidence>
<organism evidence="1 2">
    <name type="scientific">Thermomonas beijingensis</name>
    <dbReference type="NCBI Taxonomy" id="2872701"/>
    <lineage>
        <taxon>Bacteria</taxon>
        <taxon>Pseudomonadati</taxon>
        <taxon>Pseudomonadota</taxon>
        <taxon>Gammaproteobacteria</taxon>
        <taxon>Lysobacterales</taxon>
        <taxon>Lysobacteraceae</taxon>
        <taxon>Thermomonas</taxon>
    </lineage>
</organism>
<reference evidence="1" key="1">
    <citation type="submission" date="2021-09" db="EMBL/GenBank/DDBJ databases">
        <authorList>
            <person name="Wu T."/>
            <person name="Guo S.Z."/>
        </authorList>
    </citation>
    <scope>NUCLEOTIDE SEQUENCE</scope>
    <source>
        <strain evidence="1">RSS-23</strain>
    </source>
</reference>
<dbReference type="Pfam" id="PF05402">
    <property type="entry name" value="PqqD"/>
    <property type="match status" value="1"/>
</dbReference>
<sequence>MSNPLYILHSSDVAARRIGDELMIMLARDSSLFSLNETAALLWQAADGKTPLAEIVAHTLCAQFDIDYDIALADATELAHGLAERGILLIAEQPFAH</sequence>
<gene>
    <name evidence="1" type="ORF">K7B09_02830</name>
</gene>
<dbReference type="InterPro" id="IPR041881">
    <property type="entry name" value="PqqD_sf"/>
</dbReference>
<name>A0ABS7TBP0_9GAMM</name>